<dbReference type="AlphaFoldDB" id="A0A084JH79"/>
<dbReference type="PROSITE" id="PS51755">
    <property type="entry name" value="OMPR_PHOB"/>
    <property type="match status" value="1"/>
</dbReference>
<feature type="domain" description="Response regulatory" evidence="8">
    <location>
        <begin position="5"/>
        <end position="119"/>
    </location>
</feature>
<proteinExistence type="predicted"/>
<evidence type="ECO:0000313" key="11">
    <source>
        <dbReference type="Proteomes" id="UP000028525"/>
    </source>
</evidence>
<feature type="modified residue" description="4-aspartylphosphate" evidence="6">
    <location>
        <position position="54"/>
    </location>
</feature>
<dbReference type="GO" id="GO:0000976">
    <property type="term" value="F:transcription cis-regulatory region binding"/>
    <property type="evidence" value="ECO:0007669"/>
    <property type="project" value="TreeGrafter"/>
</dbReference>
<dbReference type="Pfam" id="PF00486">
    <property type="entry name" value="Trans_reg_C"/>
    <property type="match status" value="1"/>
</dbReference>
<reference evidence="10 11" key="1">
    <citation type="submission" date="2014-07" db="EMBL/GenBank/DDBJ databases">
        <title>Draft genome of Clostridium celerecrescens 152B isolated from sediments associated with methane hydrate from Krishna Godavari basin.</title>
        <authorList>
            <person name="Honkalas V.S."/>
            <person name="Dabir A.P."/>
            <person name="Arora P."/>
            <person name="Dhakephalkar P.K."/>
        </authorList>
    </citation>
    <scope>NUCLEOTIDE SEQUENCE [LARGE SCALE GENOMIC DNA]</scope>
    <source>
        <strain evidence="10 11">152B</strain>
    </source>
</reference>
<dbReference type="InterPro" id="IPR036388">
    <property type="entry name" value="WH-like_DNA-bd_sf"/>
</dbReference>
<keyword evidence="11" id="KW-1185">Reference proteome</keyword>
<evidence type="ECO:0000259" key="9">
    <source>
        <dbReference type="PROSITE" id="PS51755"/>
    </source>
</evidence>
<keyword evidence="3 7" id="KW-0238">DNA-binding</keyword>
<dbReference type="InterPro" id="IPR001789">
    <property type="entry name" value="Sig_transdc_resp-reg_receiver"/>
</dbReference>
<dbReference type="SUPFAM" id="SSF52172">
    <property type="entry name" value="CheY-like"/>
    <property type="match status" value="1"/>
</dbReference>
<accession>A0A084JH79</accession>
<dbReference type="Gene3D" id="1.10.10.10">
    <property type="entry name" value="Winged helix-like DNA-binding domain superfamily/Winged helix DNA-binding domain"/>
    <property type="match status" value="1"/>
</dbReference>
<dbReference type="PANTHER" id="PTHR48111">
    <property type="entry name" value="REGULATOR OF RPOS"/>
    <property type="match status" value="1"/>
</dbReference>
<evidence type="ECO:0000256" key="4">
    <source>
        <dbReference type="ARBA" id="ARBA00023163"/>
    </source>
</evidence>
<evidence type="ECO:0000256" key="5">
    <source>
        <dbReference type="ARBA" id="ARBA00024867"/>
    </source>
</evidence>
<dbReference type="PROSITE" id="PS50110">
    <property type="entry name" value="RESPONSE_REGULATORY"/>
    <property type="match status" value="1"/>
</dbReference>
<evidence type="ECO:0000256" key="3">
    <source>
        <dbReference type="ARBA" id="ARBA00023125"/>
    </source>
</evidence>
<comment type="caution">
    <text evidence="10">The sequence shown here is derived from an EMBL/GenBank/DDBJ whole genome shotgun (WGS) entry which is preliminary data.</text>
</comment>
<dbReference type="EMBL" id="JPME01000025">
    <property type="protein sequence ID" value="KEZ88313.1"/>
    <property type="molecule type" value="Genomic_DNA"/>
</dbReference>
<name>A0A084JH79_9FIRM</name>
<feature type="domain" description="OmpR/PhoB-type" evidence="9">
    <location>
        <begin position="130"/>
        <end position="228"/>
    </location>
</feature>
<gene>
    <name evidence="10" type="ORF">IO98_19000</name>
</gene>
<dbReference type="CDD" id="cd00383">
    <property type="entry name" value="trans_reg_C"/>
    <property type="match status" value="1"/>
</dbReference>
<evidence type="ECO:0000256" key="2">
    <source>
        <dbReference type="ARBA" id="ARBA00023015"/>
    </source>
</evidence>
<dbReference type="Gene3D" id="3.40.50.2300">
    <property type="match status" value="1"/>
</dbReference>
<evidence type="ECO:0000259" key="8">
    <source>
        <dbReference type="PROSITE" id="PS50110"/>
    </source>
</evidence>
<evidence type="ECO:0000256" key="7">
    <source>
        <dbReference type="PROSITE-ProRule" id="PRU01091"/>
    </source>
</evidence>
<dbReference type="InterPro" id="IPR039420">
    <property type="entry name" value="WalR-like"/>
</dbReference>
<dbReference type="RefSeq" id="WP_038283766.1">
    <property type="nucleotide sequence ID" value="NZ_JPME01000025.1"/>
</dbReference>
<dbReference type="Proteomes" id="UP000028525">
    <property type="component" value="Unassembled WGS sequence"/>
</dbReference>
<dbReference type="InterPro" id="IPR001867">
    <property type="entry name" value="OmpR/PhoB-type_DNA-bd"/>
</dbReference>
<dbReference type="GO" id="GO:0032993">
    <property type="term" value="C:protein-DNA complex"/>
    <property type="evidence" value="ECO:0007669"/>
    <property type="project" value="TreeGrafter"/>
</dbReference>
<evidence type="ECO:0000256" key="6">
    <source>
        <dbReference type="PROSITE-ProRule" id="PRU00169"/>
    </source>
</evidence>
<dbReference type="Gene3D" id="6.10.250.690">
    <property type="match status" value="1"/>
</dbReference>
<dbReference type="Pfam" id="PF00072">
    <property type="entry name" value="Response_reg"/>
    <property type="match status" value="1"/>
</dbReference>
<dbReference type="GO" id="GO:0005829">
    <property type="term" value="C:cytosol"/>
    <property type="evidence" value="ECO:0007669"/>
    <property type="project" value="TreeGrafter"/>
</dbReference>
<dbReference type="SMART" id="SM00862">
    <property type="entry name" value="Trans_reg_C"/>
    <property type="match status" value="1"/>
</dbReference>
<sequence length="230" mass="26292">MNYNKILVVDDDPSIRRIICRILNSEGILTDEASGGLEAIQKTENNTYSLIILDLVMDDMNGFQVIQHLRAHSILTPLFVLSGRQAEADKVLALGIGADDYITKPFSNVVFSAKVKACLRRVSLSAAASSNELYAGCFRYICDEMRLFKNNAELFLSSKECLLMKYFLSNQNKILTKEQIYSHVWNDTFIDDNTIMVHIRRLRMKIEDDPNHPVYLRNVRGIGYQFMVKN</sequence>
<keyword evidence="6" id="KW-0597">Phosphoprotein</keyword>
<feature type="DNA-binding region" description="OmpR/PhoB-type" evidence="7">
    <location>
        <begin position="130"/>
        <end position="228"/>
    </location>
</feature>
<comment type="function">
    <text evidence="5">May play the central regulatory role in sporulation. It may be an element of the effector pathway responsible for the activation of sporulation genes in response to nutritional stress. Spo0A may act in concert with spo0H (a sigma factor) to control the expression of some genes that are critical to the sporulation process.</text>
</comment>
<evidence type="ECO:0000256" key="1">
    <source>
        <dbReference type="ARBA" id="ARBA00018672"/>
    </source>
</evidence>
<dbReference type="CDD" id="cd17574">
    <property type="entry name" value="REC_OmpR"/>
    <property type="match status" value="1"/>
</dbReference>
<evidence type="ECO:0000313" key="10">
    <source>
        <dbReference type="EMBL" id="KEZ88313.1"/>
    </source>
</evidence>
<dbReference type="STRING" id="29354.IO98_19000"/>
<keyword evidence="2" id="KW-0805">Transcription regulation</keyword>
<protein>
    <recommendedName>
        <fullName evidence="1">Stage 0 sporulation protein A homolog</fullName>
    </recommendedName>
</protein>
<organism evidence="10 11">
    <name type="scientific">Lacrimispora celerecrescens</name>
    <dbReference type="NCBI Taxonomy" id="29354"/>
    <lineage>
        <taxon>Bacteria</taxon>
        <taxon>Bacillati</taxon>
        <taxon>Bacillota</taxon>
        <taxon>Clostridia</taxon>
        <taxon>Lachnospirales</taxon>
        <taxon>Lachnospiraceae</taxon>
        <taxon>Lacrimispora</taxon>
    </lineage>
</organism>
<dbReference type="GO" id="GO:0000156">
    <property type="term" value="F:phosphorelay response regulator activity"/>
    <property type="evidence" value="ECO:0007669"/>
    <property type="project" value="TreeGrafter"/>
</dbReference>
<dbReference type="SMART" id="SM00448">
    <property type="entry name" value="REC"/>
    <property type="match status" value="1"/>
</dbReference>
<dbReference type="GO" id="GO:0006355">
    <property type="term" value="P:regulation of DNA-templated transcription"/>
    <property type="evidence" value="ECO:0007669"/>
    <property type="project" value="InterPro"/>
</dbReference>
<dbReference type="PANTHER" id="PTHR48111:SF26">
    <property type="entry name" value="STAGE 0 SPORULATION PROTEIN A HOMOLOG"/>
    <property type="match status" value="1"/>
</dbReference>
<dbReference type="InterPro" id="IPR011006">
    <property type="entry name" value="CheY-like_superfamily"/>
</dbReference>
<keyword evidence="4" id="KW-0804">Transcription</keyword>